<evidence type="ECO:0000313" key="2">
    <source>
        <dbReference type="EMBL" id="BAA17014.1"/>
    </source>
</evidence>
<gene>
    <name evidence="2" type="ordered locus">ssl2920</name>
</gene>
<dbReference type="PIR" id="S74974">
    <property type="entry name" value="S74974"/>
</dbReference>
<dbReference type="AlphaFoldDB" id="P72995"/>
<keyword evidence="1" id="KW-0175">Coiled coil</keyword>
<name>P72995_SYNY3</name>
<protein>
    <submittedName>
        <fullName evidence="2">Ssl2920 protein</fullName>
    </submittedName>
</protein>
<dbReference type="eggNOG" id="ENOG5033185">
    <property type="taxonomic scope" value="Bacteria"/>
</dbReference>
<dbReference type="Proteomes" id="UP000001425">
    <property type="component" value="Chromosome"/>
</dbReference>
<dbReference type="STRING" id="1148.gene:10497875"/>
<dbReference type="InParanoid" id="P72995"/>
<reference evidence="2 3" key="2">
    <citation type="journal article" date="1996" name="DNA Res.">
        <title>Sequence analysis of the genome of the unicellular cyanobacterium Synechocystis sp. strain PCC6803. II. Sequence determination of the entire genome and assignment of potential protein-coding regions.</title>
        <authorList>
            <person name="Kaneko T."/>
            <person name="Sato S."/>
            <person name="Kotani H."/>
            <person name="Tanaka A."/>
            <person name="Asamizu E."/>
            <person name="Nakamura Y."/>
            <person name="Miyajima N."/>
            <person name="Hirosawa M."/>
            <person name="Sugiura M."/>
            <person name="Sasamoto S."/>
            <person name="Kimura T."/>
            <person name="Hosouchi T."/>
            <person name="Matsuno A."/>
            <person name="Muraki A."/>
            <person name="Nakazaki N."/>
            <person name="Naruo K."/>
            <person name="Okumura S."/>
            <person name="Shimpo S."/>
            <person name="Takeuchi C."/>
            <person name="Wada T."/>
            <person name="Watanabe A."/>
            <person name="Yamada M."/>
            <person name="Yasuda M."/>
            <person name="Tabata S."/>
        </authorList>
    </citation>
    <scope>NUCLEOTIDE SEQUENCE [LARGE SCALE GENOMIC DNA]</scope>
    <source>
        <strain evidence="3">ATCC 27184 / PCC 6803 / Kazusa</strain>
    </source>
</reference>
<accession>P72995</accession>
<feature type="coiled-coil region" evidence="1">
    <location>
        <begin position="19"/>
        <end position="51"/>
    </location>
</feature>
<dbReference type="KEGG" id="syn:ssl2920"/>
<dbReference type="IntAct" id="P72995">
    <property type="interactions" value="1"/>
</dbReference>
<dbReference type="EMBL" id="BA000022">
    <property type="protein sequence ID" value="BAA17014.1"/>
    <property type="molecule type" value="Genomic_DNA"/>
</dbReference>
<dbReference type="PaxDb" id="1148-1652089"/>
<dbReference type="EnsemblBacteria" id="BAA17014">
    <property type="protein sequence ID" value="BAA17014"/>
    <property type="gene ID" value="BAA17014"/>
</dbReference>
<evidence type="ECO:0000313" key="3">
    <source>
        <dbReference type="Proteomes" id="UP000001425"/>
    </source>
</evidence>
<sequence length="72" mass="8476">MLKTSEFQKAIESVENLPLDDQEILLDIIQKRLQEKRRKKLAEEIKEIRQEFANGDVQFGSVNQFLEALDQE</sequence>
<reference evidence="2 3" key="1">
    <citation type="journal article" date="1995" name="DNA Res.">
        <title>Sequence analysis of the genome of the unicellular cyanobacterium Synechocystis sp. strain PCC6803. I. Sequence features in the 1 Mb region from map positions 64% to 92% of the genome.</title>
        <authorList>
            <person name="Kaneko T."/>
            <person name="Tanaka A."/>
            <person name="Sato S."/>
            <person name="Kotani H."/>
            <person name="Sazuka T."/>
            <person name="Miyajima N."/>
            <person name="Sugiura M."/>
            <person name="Tabata S."/>
        </authorList>
    </citation>
    <scope>NUCLEOTIDE SEQUENCE [LARGE SCALE GENOMIC DNA]</scope>
    <source>
        <strain evidence="3">ATCC 27184 / PCC 6803 / Kazusa</strain>
    </source>
</reference>
<evidence type="ECO:0000256" key="1">
    <source>
        <dbReference type="SAM" id="Coils"/>
    </source>
</evidence>
<keyword evidence="3" id="KW-1185">Reference proteome</keyword>
<organism evidence="2 3">
    <name type="scientific">Synechocystis sp. (strain ATCC 27184 / PCC 6803 / Kazusa)</name>
    <dbReference type="NCBI Taxonomy" id="1111708"/>
    <lineage>
        <taxon>Bacteria</taxon>
        <taxon>Bacillati</taxon>
        <taxon>Cyanobacteriota</taxon>
        <taxon>Cyanophyceae</taxon>
        <taxon>Synechococcales</taxon>
        <taxon>Merismopediaceae</taxon>
        <taxon>Synechocystis</taxon>
    </lineage>
</organism>
<proteinExistence type="predicted"/>